<proteinExistence type="predicted"/>
<protein>
    <submittedName>
        <fullName evidence="3">Uncharacterized protein LOC113785812</fullName>
    </submittedName>
</protein>
<keyword evidence="2" id="KW-1185">Reference proteome</keyword>
<organism evidence="2 3">
    <name type="scientific">Cicer arietinum</name>
    <name type="common">Chickpea</name>
    <name type="synonym">Garbanzo</name>
    <dbReference type="NCBI Taxonomy" id="3827"/>
    <lineage>
        <taxon>Eukaryota</taxon>
        <taxon>Viridiplantae</taxon>
        <taxon>Streptophyta</taxon>
        <taxon>Embryophyta</taxon>
        <taxon>Tracheophyta</taxon>
        <taxon>Spermatophyta</taxon>
        <taxon>Magnoliopsida</taxon>
        <taxon>eudicotyledons</taxon>
        <taxon>Gunneridae</taxon>
        <taxon>Pentapetalae</taxon>
        <taxon>rosids</taxon>
        <taxon>fabids</taxon>
        <taxon>Fabales</taxon>
        <taxon>Fabaceae</taxon>
        <taxon>Papilionoideae</taxon>
        <taxon>50 kb inversion clade</taxon>
        <taxon>NPAAA clade</taxon>
        <taxon>Hologalegina</taxon>
        <taxon>IRL clade</taxon>
        <taxon>Cicereae</taxon>
        <taxon>Cicer</taxon>
    </lineage>
</organism>
<accession>A0A3Q7Y9C9</accession>
<reference evidence="2" key="1">
    <citation type="journal article" date="2013" name="Nat. Biotechnol.">
        <title>Draft genome sequence of chickpea (Cicer arietinum) provides a resource for trait improvement.</title>
        <authorList>
            <person name="Varshney R.K."/>
            <person name="Song C."/>
            <person name="Saxena R.K."/>
            <person name="Azam S."/>
            <person name="Yu S."/>
            <person name="Sharpe A.G."/>
            <person name="Cannon S."/>
            <person name="Baek J."/>
            <person name="Rosen B.D."/>
            <person name="Tar'an B."/>
            <person name="Millan T."/>
            <person name="Zhang X."/>
            <person name="Ramsay L.D."/>
            <person name="Iwata A."/>
            <person name="Wang Y."/>
            <person name="Nelson W."/>
            <person name="Farmer A.D."/>
            <person name="Gaur P.M."/>
            <person name="Soderlund C."/>
            <person name="Penmetsa R.V."/>
            <person name="Xu C."/>
            <person name="Bharti A.K."/>
            <person name="He W."/>
            <person name="Winter P."/>
            <person name="Zhao S."/>
            <person name="Hane J.K."/>
            <person name="Carrasquilla-Garcia N."/>
            <person name="Condie J.A."/>
            <person name="Upadhyaya H.D."/>
            <person name="Luo M.C."/>
            <person name="Thudi M."/>
            <person name="Gowda C.L."/>
            <person name="Singh N.P."/>
            <person name="Lichtenzveig J."/>
            <person name="Gali K.K."/>
            <person name="Rubio J."/>
            <person name="Nadarajan N."/>
            <person name="Dolezel J."/>
            <person name="Bansal K.C."/>
            <person name="Xu X."/>
            <person name="Edwards D."/>
            <person name="Zhang G."/>
            <person name="Kahl G."/>
            <person name="Gil J."/>
            <person name="Singh K.B."/>
            <person name="Datta S.K."/>
            <person name="Jackson S.A."/>
            <person name="Wang J."/>
            <person name="Cook D.R."/>
        </authorList>
    </citation>
    <scope>NUCLEOTIDE SEQUENCE [LARGE SCALE GENOMIC DNA]</scope>
    <source>
        <strain evidence="2">cv. CDC Frontier</strain>
    </source>
</reference>
<dbReference type="Pfam" id="PF07727">
    <property type="entry name" value="RVT_2"/>
    <property type="match status" value="1"/>
</dbReference>
<evidence type="ECO:0000313" key="2">
    <source>
        <dbReference type="Proteomes" id="UP000087171"/>
    </source>
</evidence>
<gene>
    <name evidence="3" type="primary">LOC113785812</name>
</gene>
<dbReference type="RefSeq" id="XP_027188687.1">
    <property type="nucleotide sequence ID" value="XM_027332886.1"/>
</dbReference>
<evidence type="ECO:0000259" key="1">
    <source>
        <dbReference type="Pfam" id="PF07727"/>
    </source>
</evidence>
<sequence>MVITGPDSTFIQDLKHQLQTVFHMKDLGNLQYFLALEVHSTSKGIFLHQHKYVTYLVSMAGLKSANPVNTPLKVNVKYHQDEGDLLANPLLWTQNSLFAKYLSMKSLFPIGTMPKLSAYSDANWAECPDTRQSVTSWCKIVVESNLKKDSELWWMENEAKRDILINVKDDGAMKDWLLYMHAKEK</sequence>
<dbReference type="OrthoDB" id="1931024at2759"/>
<feature type="domain" description="Reverse transcriptase Ty1/copia-type" evidence="1">
    <location>
        <begin position="1"/>
        <end position="72"/>
    </location>
</feature>
<dbReference type="InterPro" id="IPR013103">
    <property type="entry name" value="RVT_2"/>
</dbReference>
<reference evidence="3" key="2">
    <citation type="submission" date="2025-08" db="UniProtKB">
        <authorList>
            <consortium name="RefSeq"/>
        </authorList>
    </citation>
    <scope>IDENTIFICATION</scope>
    <source>
        <tissue evidence="3">Etiolated seedlings</tissue>
    </source>
</reference>
<evidence type="ECO:0000313" key="3">
    <source>
        <dbReference type="RefSeq" id="XP_027188687.1"/>
    </source>
</evidence>
<dbReference type="AlphaFoldDB" id="A0A3Q7Y9C9"/>
<dbReference type="Proteomes" id="UP000087171">
    <property type="component" value="Chromosome Ca3"/>
</dbReference>
<name>A0A3Q7Y9C9_CICAR</name>